<evidence type="ECO:0000259" key="2">
    <source>
        <dbReference type="PROSITE" id="PS50878"/>
    </source>
</evidence>
<sequence>MGRSHAFTFEDYFSDLCIIKSLINCRLRLAKKRHDQFFFERIVQSENLKSDETEVQLRKMFPPRNRWKRPCFKKRIKPKRGNPYYESLLFTINFYRSLPLEKQPPWVNELNKFIMEIRSKALYSSTIELPPPKLAPISKNKKDGDFELYRPISIAEDLASNIVMKLVARYLMDQLDVVFKKSSFAYRRKKIYQNRIPTHHDCYEEIKRFKSGKTDLYVSECDIKAFFDTISHSEIRNSYARVKEELLKRNGTRIFGRADDFVEAFLNSYSIDYAISESEKYFEAHKIKGRLSFPKDELLNTFYSGNAEELKSIGIAQGNPISNLFANLILHDNDRLMEEKFSDRNEFLYMRFCDDMIILSTKEQTANESYEDYISLLKEKKLLYHNETPLLPYTEAAFKRDFWDRKSRKGFLWSKNSYPWITFVGYQIRYDDFVRIRLSSIKNELNKQKEFVKNILRKVKREIKGGHLARIRKSHKSILNSATSRMVASAVGRVSILKNKADSTVSWINGFRGILVEDKVFRNSLKDLDRNRDIQLELLTKKLLILLQDHQIKRKKSKRMIKVNYPGRPFSYYHRSFLKDKSIKENNWKSPEFIISKISFLYETV</sequence>
<dbReference type="InterPro" id="IPR051083">
    <property type="entry name" value="GrpII_Intron_Splice-Mob/Def"/>
</dbReference>
<dbReference type="InterPro" id="IPR000477">
    <property type="entry name" value="RT_dom"/>
</dbReference>
<feature type="domain" description="Reverse transcriptase" evidence="2">
    <location>
        <begin position="118"/>
        <end position="428"/>
    </location>
</feature>
<keyword evidence="3" id="KW-0548">Nucleotidyltransferase</keyword>
<gene>
    <name evidence="3" type="ORF">LEP1GSC104_2123</name>
</gene>
<dbReference type="GO" id="GO:0003964">
    <property type="term" value="F:RNA-directed DNA polymerase activity"/>
    <property type="evidence" value="ECO:0007669"/>
    <property type="project" value="UniProtKB-KW"/>
</dbReference>
<dbReference type="PANTHER" id="PTHR34047:SF8">
    <property type="entry name" value="PROTEIN YKFC"/>
    <property type="match status" value="1"/>
</dbReference>
<dbReference type="PROSITE" id="PS50878">
    <property type="entry name" value="RT_POL"/>
    <property type="match status" value="1"/>
</dbReference>
<accession>A0A0F6H7T3</accession>
<organism evidence="3 4">
    <name type="scientific">Leptospira interrogans str. UI 12621</name>
    <dbReference type="NCBI Taxonomy" id="1049937"/>
    <lineage>
        <taxon>Bacteria</taxon>
        <taxon>Pseudomonadati</taxon>
        <taxon>Spirochaetota</taxon>
        <taxon>Spirochaetia</taxon>
        <taxon>Leptospirales</taxon>
        <taxon>Leptospiraceae</taxon>
        <taxon>Leptospira</taxon>
    </lineage>
</organism>
<evidence type="ECO:0000313" key="4">
    <source>
        <dbReference type="Proteomes" id="UP000006324"/>
    </source>
</evidence>
<keyword evidence="3" id="KW-0695">RNA-directed DNA polymerase</keyword>
<protein>
    <submittedName>
        <fullName evidence="3">RNA-directed DNA polymerase</fullName>
    </submittedName>
</protein>
<dbReference type="AlphaFoldDB" id="A0A0F6H7T3"/>
<reference evidence="3 4" key="1">
    <citation type="submission" date="2012-09" db="EMBL/GenBank/DDBJ databases">
        <authorList>
            <person name="Harkins D.M."/>
            <person name="Durkin A.S."/>
            <person name="Brinkac L.M."/>
            <person name="Selengut J.D."/>
            <person name="Sanka R."/>
            <person name="DePew J."/>
            <person name="Purushe J."/>
            <person name="Chanthongthip A."/>
            <person name="Lattana O."/>
            <person name="Phetsouvanh R."/>
            <person name="Newton P.N."/>
            <person name="Vinetz J.M."/>
            <person name="Sutton G.G."/>
            <person name="Nelson W.C."/>
            <person name="Fouts D.E."/>
        </authorList>
    </citation>
    <scope>NUCLEOTIDE SEQUENCE [LARGE SCALE GENOMIC DNA]</scope>
    <source>
        <strain evidence="3 4">UI 12621</strain>
    </source>
</reference>
<evidence type="ECO:0000313" key="3">
    <source>
        <dbReference type="EMBL" id="EKO24297.1"/>
    </source>
</evidence>
<keyword evidence="3" id="KW-0808">Transferase</keyword>
<dbReference type="EMBL" id="AHNQ02000034">
    <property type="protein sequence ID" value="EKO24297.1"/>
    <property type="molecule type" value="Genomic_DNA"/>
</dbReference>
<comment type="similarity">
    <text evidence="1">Belongs to the bacterial reverse transcriptase family.</text>
</comment>
<dbReference type="Proteomes" id="UP000006324">
    <property type="component" value="Unassembled WGS sequence"/>
</dbReference>
<comment type="caution">
    <text evidence="3">The sequence shown here is derived from an EMBL/GenBank/DDBJ whole genome shotgun (WGS) entry which is preliminary data.</text>
</comment>
<evidence type="ECO:0000256" key="1">
    <source>
        <dbReference type="ARBA" id="ARBA00034120"/>
    </source>
</evidence>
<dbReference type="InterPro" id="IPR043502">
    <property type="entry name" value="DNA/RNA_pol_sf"/>
</dbReference>
<dbReference type="SUPFAM" id="SSF56672">
    <property type="entry name" value="DNA/RNA polymerases"/>
    <property type="match status" value="1"/>
</dbReference>
<proteinExistence type="inferred from homology"/>
<name>A0A0F6H7T3_LEPIR</name>
<dbReference type="PANTHER" id="PTHR34047">
    <property type="entry name" value="NUCLEAR INTRON MATURASE 1, MITOCHONDRIAL-RELATED"/>
    <property type="match status" value="1"/>
</dbReference>